<sequence length="491" mass="52946">MFIRPGLRHCYQRGAIALMLLMILGLGVAGAILAGFSYHALDLYREQQTQNVLAEAKKILLSEALSKRGNTVPVTRPGEFFCPDLNIPGEAAYGQSGLNGAACPGAAARVGRIPWRNYQAAELHDSSGEPLWMAVVDGFQERRNVPLNSDTAPAGANPWFYAAANNGAQALSDAADPVIVVIMAPGAALGGQNRSTAAQQRNPNNYLECNQLTMGGACLGAPNNYANYNATQGRFLNGPRLDANGSPVLNDRLITIRRSELLLPLEKRAAKDYQQLLNLWALQVVTGLGYLPNPASYADLGCADTAVVNSNGCTPSPAACRGHIPKSISLTGVGLLPVLPEYLVNPANRPATMASQAEWQNVLLEYDWLYRNRWEQMFFYAVANTANCPAPISLTLRNMQLPAGSVNAVMIGAGVAQTGQTRSVAADKIVLNNYLDPVTSYVVAPDINRRAWDAVPPQIDQYAKLGPADAGNDSFYYRITNQWIYAAKDRP</sequence>
<name>A0A3S8ZUP5_9NEIS</name>
<protein>
    <submittedName>
        <fullName evidence="2">Uncharacterized protein</fullName>
    </submittedName>
</protein>
<feature type="transmembrane region" description="Helical" evidence="1">
    <location>
        <begin position="16"/>
        <end position="41"/>
    </location>
</feature>
<evidence type="ECO:0000256" key="1">
    <source>
        <dbReference type="SAM" id="Phobius"/>
    </source>
</evidence>
<dbReference type="OrthoDB" id="8532329at2"/>
<dbReference type="KEGG" id="iod:EJO50_12450"/>
<reference evidence="2 3" key="1">
    <citation type="submission" date="2018-12" db="EMBL/GenBank/DDBJ databases">
        <title>Complete genome sequence of Iodobacter sp. H11R3.</title>
        <authorList>
            <person name="Bae J.-W."/>
        </authorList>
    </citation>
    <scope>NUCLEOTIDE SEQUENCE [LARGE SCALE GENOMIC DNA]</scope>
    <source>
        <strain evidence="2 3">H11R3</strain>
    </source>
</reference>
<evidence type="ECO:0000313" key="2">
    <source>
        <dbReference type="EMBL" id="AZN37223.1"/>
    </source>
</evidence>
<keyword evidence="3" id="KW-1185">Reference proteome</keyword>
<dbReference type="AlphaFoldDB" id="A0A3S8ZUP5"/>
<dbReference type="EMBL" id="CP034433">
    <property type="protein sequence ID" value="AZN37223.1"/>
    <property type="molecule type" value="Genomic_DNA"/>
</dbReference>
<keyword evidence="1" id="KW-0472">Membrane</keyword>
<dbReference type="RefSeq" id="WP_125974626.1">
    <property type="nucleotide sequence ID" value="NZ_CP034433.1"/>
</dbReference>
<keyword evidence="1" id="KW-0812">Transmembrane</keyword>
<proteinExistence type="predicted"/>
<dbReference type="Proteomes" id="UP000282438">
    <property type="component" value="Chromosome"/>
</dbReference>
<gene>
    <name evidence="2" type="ORF">EJO50_12450</name>
</gene>
<evidence type="ECO:0000313" key="3">
    <source>
        <dbReference type="Proteomes" id="UP000282438"/>
    </source>
</evidence>
<accession>A0A3S8ZUP5</accession>
<keyword evidence="1" id="KW-1133">Transmembrane helix</keyword>
<organism evidence="2 3">
    <name type="scientific">Iodobacter ciconiae</name>
    <dbReference type="NCBI Taxonomy" id="2496266"/>
    <lineage>
        <taxon>Bacteria</taxon>
        <taxon>Pseudomonadati</taxon>
        <taxon>Pseudomonadota</taxon>
        <taxon>Betaproteobacteria</taxon>
        <taxon>Neisseriales</taxon>
        <taxon>Chitinibacteraceae</taxon>
        <taxon>Iodobacter</taxon>
    </lineage>
</organism>